<name>A0A1Q9E156_SYMMI</name>
<proteinExistence type="predicted"/>
<evidence type="ECO:0000313" key="1">
    <source>
        <dbReference type="EMBL" id="OLQ01142.1"/>
    </source>
</evidence>
<dbReference type="OrthoDB" id="10271305at2759"/>
<keyword evidence="2" id="KW-1185">Reference proteome</keyword>
<accession>A0A1Q9E156</accession>
<dbReference type="AlphaFoldDB" id="A0A1Q9E156"/>
<comment type="caution">
    <text evidence="1">The sequence shown here is derived from an EMBL/GenBank/DDBJ whole genome shotgun (WGS) entry which is preliminary data.</text>
</comment>
<gene>
    <name evidence="1" type="ORF">AK812_SmicGene16165</name>
</gene>
<dbReference type="Proteomes" id="UP000186817">
    <property type="component" value="Unassembled WGS sequence"/>
</dbReference>
<reference evidence="1 2" key="1">
    <citation type="submission" date="2016-02" db="EMBL/GenBank/DDBJ databases">
        <title>Genome analysis of coral dinoflagellate symbionts highlights evolutionary adaptations to a symbiotic lifestyle.</title>
        <authorList>
            <person name="Aranda M."/>
            <person name="Li Y."/>
            <person name="Liew Y.J."/>
            <person name="Baumgarten S."/>
            <person name="Simakov O."/>
            <person name="Wilson M."/>
            <person name="Piel J."/>
            <person name="Ashoor H."/>
            <person name="Bougouffa S."/>
            <person name="Bajic V.B."/>
            <person name="Ryu T."/>
            <person name="Ravasi T."/>
            <person name="Bayer T."/>
            <person name="Micklem G."/>
            <person name="Kim H."/>
            <person name="Bhak J."/>
            <person name="Lajeunesse T.C."/>
            <person name="Voolstra C.R."/>
        </authorList>
    </citation>
    <scope>NUCLEOTIDE SEQUENCE [LARGE SCALE GENOMIC DNA]</scope>
    <source>
        <strain evidence="1 2">CCMP2467</strain>
    </source>
</reference>
<organism evidence="1 2">
    <name type="scientific">Symbiodinium microadriaticum</name>
    <name type="common">Dinoflagellate</name>
    <name type="synonym">Zooxanthella microadriatica</name>
    <dbReference type="NCBI Taxonomy" id="2951"/>
    <lineage>
        <taxon>Eukaryota</taxon>
        <taxon>Sar</taxon>
        <taxon>Alveolata</taxon>
        <taxon>Dinophyceae</taxon>
        <taxon>Suessiales</taxon>
        <taxon>Symbiodiniaceae</taxon>
        <taxon>Symbiodinium</taxon>
    </lineage>
</organism>
<protein>
    <submittedName>
        <fullName evidence="1">Uncharacterized protein</fullName>
    </submittedName>
</protein>
<dbReference type="EMBL" id="LSRX01000304">
    <property type="protein sequence ID" value="OLQ01142.1"/>
    <property type="molecule type" value="Genomic_DNA"/>
</dbReference>
<sequence length="167" mass="17947">MFFYHLWCGAWRSAADIVFGSGTGYPVPPLSAFLDEKILDEFIQCDGSGSPCQCHGVTTYSAKHGFDILLDLPKTVLQSYSDCGLASKAVRGAAQHTAMDKDWFPRTGAAVHGFPVSRRQGVEARAQLARQKHKGHGSVNFAVDVAAQGGLQVLIVPAECNAGTVFY</sequence>
<evidence type="ECO:0000313" key="2">
    <source>
        <dbReference type="Proteomes" id="UP000186817"/>
    </source>
</evidence>